<comment type="similarity">
    <text evidence="1">Belongs to the short-chain dehydrogenases/reductases (SDR) family.</text>
</comment>
<evidence type="ECO:0000313" key="4">
    <source>
        <dbReference type="Proteomes" id="UP000238322"/>
    </source>
</evidence>
<protein>
    <submittedName>
        <fullName evidence="3">Oxidoreductase</fullName>
    </submittedName>
</protein>
<dbReference type="OrthoDB" id="9803333at2"/>
<dbReference type="FunFam" id="3.40.50.720:FF:000084">
    <property type="entry name" value="Short-chain dehydrogenase reductase"/>
    <property type="match status" value="1"/>
</dbReference>
<dbReference type="InterPro" id="IPR002347">
    <property type="entry name" value="SDR_fam"/>
</dbReference>
<dbReference type="Proteomes" id="UP000238322">
    <property type="component" value="Unassembled WGS sequence"/>
</dbReference>
<sequence>MSRGQQRTFGNIPPVAIVTGSAKRVGKVIAQHLAASGYRIAVHANHSLDEAKQFAEQLKEQGTEASAFQADLTDESQIKDLIDYVHWYFGRIDVLVNSASIFFPTPLDELTEEDVQSLFNVNTFAVLNCSRWAAERMVEQETGGAIVNIADWSIVRPTKDFSAYIASKGALPTLTRSLAIDLAARNPAIRVNAVLPGQVLLPEDVSDKKRQAAIDATLVKRLGEPEDVAQAVQFLIESPFVTGVCLPVDGGRTIFGGQFYDASVHG</sequence>
<dbReference type="PRINTS" id="PR00080">
    <property type="entry name" value="SDRFAMILY"/>
</dbReference>
<name>A0A2S8FBX9_9BACT</name>
<dbReference type="Gene3D" id="3.40.50.720">
    <property type="entry name" value="NAD(P)-binding Rossmann-like Domain"/>
    <property type="match status" value="1"/>
</dbReference>
<comment type="caution">
    <text evidence="3">The sequence shown here is derived from an EMBL/GenBank/DDBJ whole genome shotgun (WGS) entry which is preliminary data.</text>
</comment>
<proteinExistence type="inferred from homology"/>
<organism evidence="3 4">
    <name type="scientific">Blastopirellula marina</name>
    <dbReference type="NCBI Taxonomy" id="124"/>
    <lineage>
        <taxon>Bacteria</taxon>
        <taxon>Pseudomonadati</taxon>
        <taxon>Planctomycetota</taxon>
        <taxon>Planctomycetia</taxon>
        <taxon>Pirellulales</taxon>
        <taxon>Pirellulaceae</taxon>
        <taxon>Blastopirellula</taxon>
    </lineage>
</organism>
<dbReference type="EMBL" id="PUHY01000015">
    <property type="protein sequence ID" value="PQO29665.1"/>
    <property type="molecule type" value="Genomic_DNA"/>
</dbReference>
<gene>
    <name evidence="3" type="ORF">C5Y83_26815</name>
</gene>
<dbReference type="PRINTS" id="PR00081">
    <property type="entry name" value="GDHRDH"/>
</dbReference>
<dbReference type="GO" id="GO:0016491">
    <property type="term" value="F:oxidoreductase activity"/>
    <property type="evidence" value="ECO:0007669"/>
    <property type="project" value="UniProtKB-KW"/>
</dbReference>
<dbReference type="PANTHER" id="PTHR43639:SF1">
    <property type="entry name" value="SHORT-CHAIN DEHYDROGENASE_REDUCTASE FAMILY PROTEIN"/>
    <property type="match status" value="1"/>
</dbReference>
<dbReference type="InterPro" id="IPR036291">
    <property type="entry name" value="NAD(P)-bd_dom_sf"/>
</dbReference>
<dbReference type="SUPFAM" id="SSF51735">
    <property type="entry name" value="NAD(P)-binding Rossmann-fold domains"/>
    <property type="match status" value="1"/>
</dbReference>
<reference evidence="3 4" key="1">
    <citation type="submission" date="2018-02" db="EMBL/GenBank/DDBJ databases">
        <title>Comparative genomes isolates from brazilian mangrove.</title>
        <authorList>
            <person name="Araujo J.E."/>
            <person name="Taketani R.G."/>
            <person name="Silva M.C.P."/>
            <person name="Loureco M.V."/>
            <person name="Andreote F.D."/>
        </authorList>
    </citation>
    <scope>NUCLEOTIDE SEQUENCE [LARGE SCALE GENOMIC DNA]</scope>
    <source>
        <strain evidence="3 4">Hex-1 MGV</strain>
    </source>
</reference>
<dbReference type="RefSeq" id="WP_105332859.1">
    <property type="nucleotide sequence ID" value="NZ_PUHY01000015.1"/>
</dbReference>
<dbReference type="PANTHER" id="PTHR43639">
    <property type="entry name" value="OXIDOREDUCTASE, SHORT-CHAIN DEHYDROGENASE/REDUCTASE FAMILY (AFU_ORTHOLOGUE AFUA_5G02870)"/>
    <property type="match status" value="1"/>
</dbReference>
<dbReference type="Pfam" id="PF13561">
    <property type="entry name" value="adh_short_C2"/>
    <property type="match status" value="1"/>
</dbReference>
<evidence type="ECO:0000313" key="3">
    <source>
        <dbReference type="EMBL" id="PQO29665.1"/>
    </source>
</evidence>
<evidence type="ECO:0000256" key="1">
    <source>
        <dbReference type="ARBA" id="ARBA00006484"/>
    </source>
</evidence>
<accession>A0A2S8FBX9</accession>
<dbReference type="AlphaFoldDB" id="A0A2S8FBX9"/>
<evidence type="ECO:0000256" key="2">
    <source>
        <dbReference type="ARBA" id="ARBA00023002"/>
    </source>
</evidence>
<keyword evidence="2" id="KW-0560">Oxidoreductase</keyword>